<feature type="domain" description="Xylose isomerase-like TIM barrel" evidence="1">
    <location>
        <begin position="20"/>
        <end position="255"/>
    </location>
</feature>
<protein>
    <submittedName>
        <fullName evidence="2">Sugar phosphate isomerase/epimerase family protein</fullName>
    </submittedName>
</protein>
<evidence type="ECO:0000259" key="1">
    <source>
        <dbReference type="Pfam" id="PF01261"/>
    </source>
</evidence>
<dbReference type="PANTHER" id="PTHR12110">
    <property type="entry name" value="HYDROXYPYRUVATE ISOMERASE"/>
    <property type="match status" value="1"/>
</dbReference>
<reference evidence="2 3" key="1">
    <citation type="submission" date="2024-03" db="EMBL/GenBank/DDBJ databases">
        <title>Human intestinal bacterial collection.</title>
        <authorList>
            <person name="Pauvert C."/>
            <person name="Hitch T.C.A."/>
            <person name="Clavel T."/>
        </authorList>
    </citation>
    <scope>NUCLEOTIDE SEQUENCE [LARGE SCALE GENOMIC DNA]</scope>
    <source>
        <strain evidence="2 3">CLA-JM-H11</strain>
    </source>
</reference>
<proteinExistence type="predicted"/>
<dbReference type="SUPFAM" id="SSF51658">
    <property type="entry name" value="Xylose isomerase-like"/>
    <property type="match status" value="1"/>
</dbReference>
<dbReference type="InterPro" id="IPR036237">
    <property type="entry name" value="Xyl_isomerase-like_sf"/>
</dbReference>
<gene>
    <name evidence="2" type="ORF">WMO24_08000</name>
</gene>
<accession>A0ABV1GEV0</accession>
<dbReference type="InterPro" id="IPR013022">
    <property type="entry name" value="Xyl_isomerase-like_TIM-brl"/>
</dbReference>
<dbReference type="Proteomes" id="UP001477672">
    <property type="component" value="Unassembled WGS sequence"/>
</dbReference>
<dbReference type="RefSeq" id="WP_349215894.1">
    <property type="nucleotide sequence ID" value="NZ_JBBMFA010000089.1"/>
</dbReference>
<dbReference type="PANTHER" id="PTHR12110:SF41">
    <property type="entry name" value="INOSOSE DEHYDRATASE"/>
    <property type="match status" value="1"/>
</dbReference>
<dbReference type="Gene3D" id="3.20.20.150">
    <property type="entry name" value="Divalent-metal-dependent TIM barrel enzymes"/>
    <property type="match status" value="1"/>
</dbReference>
<evidence type="ECO:0000313" key="2">
    <source>
        <dbReference type="EMBL" id="MEQ2520371.1"/>
    </source>
</evidence>
<keyword evidence="3" id="KW-1185">Reference proteome</keyword>
<dbReference type="GO" id="GO:0016853">
    <property type="term" value="F:isomerase activity"/>
    <property type="evidence" value="ECO:0007669"/>
    <property type="project" value="UniProtKB-KW"/>
</dbReference>
<comment type="caution">
    <text evidence="2">The sequence shown here is derived from an EMBL/GenBank/DDBJ whole genome shotgun (WGS) entry which is preliminary data.</text>
</comment>
<evidence type="ECO:0000313" key="3">
    <source>
        <dbReference type="Proteomes" id="UP001477672"/>
    </source>
</evidence>
<dbReference type="EMBL" id="JBBMFA010000089">
    <property type="protein sequence ID" value="MEQ2520371.1"/>
    <property type="molecule type" value="Genomic_DNA"/>
</dbReference>
<sequence>MKQGISLFSFTDSTDVRWMFEHAKKAGYDGVEPVLSESGYLNPHTSERDILAMRRMAEDMGLEIPSVGVWSLWENNLVSDSEATRRKAFGIVEKQIEAAHLLGADTILVVPGYVGCAFASKPEKIRYDVAYARSQEALARLAPQAEAAKVAIGIENVWNRFLLSPLETARFLDEIASPWVGMYLDVGNVVYIGYPEQWVELLGKHIKKLHMSDYRFDQAGIGAFVDLFAGDVDFPAVAKAIADIGYDDYITLEMLPNYKQFPEVSLYADKYAMDRIAGLVENARGSR</sequence>
<dbReference type="InterPro" id="IPR050312">
    <property type="entry name" value="IolE/XylAMocC-like"/>
</dbReference>
<organism evidence="2 3">
    <name type="scientific">Ruthenibacterium intestinale</name>
    <dbReference type="NCBI Taxonomy" id="3133163"/>
    <lineage>
        <taxon>Bacteria</taxon>
        <taxon>Bacillati</taxon>
        <taxon>Bacillota</taxon>
        <taxon>Clostridia</taxon>
        <taxon>Eubacteriales</taxon>
        <taxon>Oscillospiraceae</taxon>
        <taxon>Ruthenibacterium</taxon>
    </lineage>
</organism>
<dbReference type="Pfam" id="PF01261">
    <property type="entry name" value="AP_endonuc_2"/>
    <property type="match status" value="1"/>
</dbReference>
<name>A0ABV1GEV0_9FIRM</name>
<keyword evidence="2" id="KW-0413">Isomerase</keyword>